<organism evidence="2 3">
    <name type="scientific">Eumeta variegata</name>
    <name type="common">Bagworm moth</name>
    <name type="synonym">Eumeta japonica</name>
    <dbReference type="NCBI Taxonomy" id="151549"/>
    <lineage>
        <taxon>Eukaryota</taxon>
        <taxon>Metazoa</taxon>
        <taxon>Ecdysozoa</taxon>
        <taxon>Arthropoda</taxon>
        <taxon>Hexapoda</taxon>
        <taxon>Insecta</taxon>
        <taxon>Pterygota</taxon>
        <taxon>Neoptera</taxon>
        <taxon>Endopterygota</taxon>
        <taxon>Lepidoptera</taxon>
        <taxon>Glossata</taxon>
        <taxon>Ditrysia</taxon>
        <taxon>Tineoidea</taxon>
        <taxon>Psychidae</taxon>
        <taxon>Oiketicinae</taxon>
        <taxon>Eumeta</taxon>
    </lineage>
</organism>
<proteinExistence type="predicted"/>
<dbReference type="Proteomes" id="UP000299102">
    <property type="component" value="Unassembled WGS sequence"/>
</dbReference>
<keyword evidence="3" id="KW-1185">Reference proteome</keyword>
<evidence type="ECO:0000313" key="2">
    <source>
        <dbReference type="EMBL" id="GBP38215.1"/>
    </source>
</evidence>
<sequence>MSFIFDFDLSGGPLNPRGPGLKPKKPYGRSGPVVVRECWSERASGSALVWRAGRQDLLNDIYSGCRRRALRGAADKFAA</sequence>
<protein>
    <submittedName>
        <fullName evidence="2">Uncharacterized protein</fullName>
    </submittedName>
</protein>
<accession>A0A4C1VKG3</accession>
<name>A0A4C1VKG3_EUMVA</name>
<dbReference type="AlphaFoldDB" id="A0A4C1VKG3"/>
<dbReference type="EMBL" id="BGZK01000345">
    <property type="protein sequence ID" value="GBP38215.1"/>
    <property type="molecule type" value="Genomic_DNA"/>
</dbReference>
<reference evidence="2 3" key="1">
    <citation type="journal article" date="2019" name="Commun. Biol.">
        <title>The bagworm genome reveals a unique fibroin gene that provides high tensile strength.</title>
        <authorList>
            <person name="Kono N."/>
            <person name="Nakamura H."/>
            <person name="Ohtoshi R."/>
            <person name="Tomita M."/>
            <person name="Numata K."/>
            <person name="Arakawa K."/>
        </authorList>
    </citation>
    <scope>NUCLEOTIDE SEQUENCE [LARGE SCALE GENOMIC DNA]</scope>
</reference>
<comment type="caution">
    <text evidence="2">The sequence shown here is derived from an EMBL/GenBank/DDBJ whole genome shotgun (WGS) entry which is preliminary data.</text>
</comment>
<gene>
    <name evidence="2" type="ORF">EVAR_18094_1</name>
</gene>
<evidence type="ECO:0000256" key="1">
    <source>
        <dbReference type="SAM" id="MobiDB-lite"/>
    </source>
</evidence>
<feature type="region of interest" description="Disordered" evidence="1">
    <location>
        <begin position="1"/>
        <end position="29"/>
    </location>
</feature>
<evidence type="ECO:0000313" key="3">
    <source>
        <dbReference type="Proteomes" id="UP000299102"/>
    </source>
</evidence>